<dbReference type="PANTHER" id="PTHR43498:SF1">
    <property type="entry name" value="COB--COM HETERODISULFIDE REDUCTASE IRON-SULFUR SUBUNIT A"/>
    <property type="match status" value="1"/>
</dbReference>
<dbReference type="Proteomes" id="UP000183447">
    <property type="component" value="Unassembled WGS sequence"/>
</dbReference>
<keyword evidence="5" id="KW-0411">Iron-sulfur</keyword>
<dbReference type="SUPFAM" id="SSF51905">
    <property type="entry name" value="FAD/NAD(P)-binding domain"/>
    <property type="match status" value="1"/>
</dbReference>
<dbReference type="AlphaFoldDB" id="A0A1K2HSC6"/>
<protein>
    <submittedName>
        <fullName evidence="6">FAD dependent oxidoreductase</fullName>
    </submittedName>
</protein>
<dbReference type="RefSeq" id="WP_072338402.1">
    <property type="nucleotide sequence ID" value="NZ_FPKU01000001.1"/>
</dbReference>
<keyword evidence="1" id="KW-0004">4Fe-4S</keyword>
<evidence type="ECO:0000313" key="7">
    <source>
        <dbReference type="Proteomes" id="UP000183447"/>
    </source>
</evidence>
<keyword evidence="4" id="KW-0408">Iron</keyword>
<organism evidence="6 7">
    <name type="scientific">Devosia enhydra</name>
    <dbReference type="NCBI Taxonomy" id="665118"/>
    <lineage>
        <taxon>Bacteria</taxon>
        <taxon>Pseudomonadati</taxon>
        <taxon>Pseudomonadota</taxon>
        <taxon>Alphaproteobacteria</taxon>
        <taxon>Hyphomicrobiales</taxon>
        <taxon>Devosiaceae</taxon>
        <taxon>Devosia</taxon>
    </lineage>
</organism>
<name>A0A1K2HSC6_9HYPH</name>
<dbReference type="OrthoDB" id="9777740at2"/>
<dbReference type="Pfam" id="PF12831">
    <property type="entry name" value="FAD_oxidored"/>
    <property type="match status" value="1"/>
</dbReference>
<dbReference type="InterPro" id="IPR039650">
    <property type="entry name" value="HdrA-like"/>
</dbReference>
<dbReference type="GO" id="GO:0051539">
    <property type="term" value="F:4 iron, 4 sulfur cluster binding"/>
    <property type="evidence" value="ECO:0007669"/>
    <property type="project" value="UniProtKB-KW"/>
</dbReference>
<dbReference type="GO" id="GO:0016491">
    <property type="term" value="F:oxidoreductase activity"/>
    <property type="evidence" value="ECO:0007669"/>
    <property type="project" value="UniProtKB-KW"/>
</dbReference>
<evidence type="ECO:0000256" key="1">
    <source>
        <dbReference type="ARBA" id="ARBA00022485"/>
    </source>
</evidence>
<dbReference type="STRING" id="665118.SAMN02983003_0015"/>
<evidence type="ECO:0000313" key="6">
    <source>
        <dbReference type="EMBL" id="SFZ80589.1"/>
    </source>
</evidence>
<keyword evidence="2" id="KW-0479">Metal-binding</keyword>
<evidence type="ECO:0000256" key="4">
    <source>
        <dbReference type="ARBA" id="ARBA00023004"/>
    </source>
</evidence>
<dbReference type="Gene3D" id="3.50.50.60">
    <property type="entry name" value="FAD/NAD(P)-binding domain"/>
    <property type="match status" value="1"/>
</dbReference>
<sequence>MAILVDPALGTITEPARPLAVARSVDVLVVGGGTAGCMAAVAAARAGAKVLLVERYGFLGGTATAAMVGVFCGVYTCGPDSTHQILVGGLPREVMSRLEAAKAGMKYRHRFQVDHEAFKLVLDQMLIEAGVEILFHTTVCEALVADGQIRGVVVEHKGGREAILAGRVVDASGDGDVAARAGAPFEMGDDDGRLQAPTMVFYMGQVDVPRAMAFPEKEIRKLLIAVKESGEFDFPRISGSFSPAPQPGKVHVNMSRVAGCDGVDPWSLTAGTLEGRRQVEGFARFLVKYIPGFETAIVDAIAPQLGVRETRRIMGEHVLTRQNVLGAEKSDAAICRSSWPIEDHAQGQETIRLHLPGDDFYHVPYGCLVPREIDGLLLAGRCVSATHDGQASVRVMGPGMAMGQAAGTAAVLSLSAGVMPRRLAVGDLQSRLVSDGALI</sequence>
<dbReference type="GO" id="GO:0046872">
    <property type="term" value="F:metal ion binding"/>
    <property type="evidence" value="ECO:0007669"/>
    <property type="project" value="UniProtKB-KW"/>
</dbReference>
<dbReference type="EMBL" id="FPKU01000001">
    <property type="protein sequence ID" value="SFZ80589.1"/>
    <property type="molecule type" value="Genomic_DNA"/>
</dbReference>
<accession>A0A1K2HSC6</accession>
<keyword evidence="3" id="KW-0560">Oxidoreductase</keyword>
<dbReference type="InterPro" id="IPR036188">
    <property type="entry name" value="FAD/NAD-bd_sf"/>
</dbReference>
<gene>
    <name evidence="6" type="ORF">SAMN02983003_0015</name>
</gene>
<proteinExistence type="predicted"/>
<reference evidence="6 7" key="1">
    <citation type="submission" date="2016-11" db="EMBL/GenBank/DDBJ databases">
        <authorList>
            <person name="Jaros S."/>
            <person name="Januszkiewicz K."/>
            <person name="Wedrychowicz H."/>
        </authorList>
    </citation>
    <scope>NUCLEOTIDE SEQUENCE [LARGE SCALE GENOMIC DNA]</scope>
    <source>
        <strain evidence="6 7">ATCC 23634</strain>
    </source>
</reference>
<dbReference type="PANTHER" id="PTHR43498">
    <property type="entry name" value="FERREDOXIN:COB-COM HETERODISULFIDE REDUCTASE SUBUNIT A"/>
    <property type="match status" value="1"/>
</dbReference>
<evidence type="ECO:0000256" key="3">
    <source>
        <dbReference type="ARBA" id="ARBA00023002"/>
    </source>
</evidence>
<keyword evidence="7" id="KW-1185">Reference proteome</keyword>
<evidence type="ECO:0000256" key="2">
    <source>
        <dbReference type="ARBA" id="ARBA00022723"/>
    </source>
</evidence>
<evidence type="ECO:0000256" key="5">
    <source>
        <dbReference type="ARBA" id="ARBA00023014"/>
    </source>
</evidence>